<evidence type="ECO:0000313" key="1">
    <source>
        <dbReference type="EMBL" id="KAL0265721.1"/>
    </source>
</evidence>
<dbReference type="EMBL" id="JARGDH010000006">
    <property type="protein sequence ID" value="KAL0265721.1"/>
    <property type="molecule type" value="Genomic_DNA"/>
</dbReference>
<dbReference type="AlphaFoldDB" id="A0AAW2H7P7"/>
<comment type="caution">
    <text evidence="1">The sequence shown here is derived from an EMBL/GenBank/DDBJ whole genome shotgun (WGS) entry which is preliminary data.</text>
</comment>
<protein>
    <submittedName>
        <fullName evidence="1">Uncharacterized protein</fullName>
    </submittedName>
</protein>
<proteinExistence type="predicted"/>
<organism evidence="1">
    <name type="scientific">Menopon gallinae</name>
    <name type="common">poultry shaft louse</name>
    <dbReference type="NCBI Taxonomy" id="328185"/>
    <lineage>
        <taxon>Eukaryota</taxon>
        <taxon>Metazoa</taxon>
        <taxon>Ecdysozoa</taxon>
        <taxon>Arthropoda</taxon>
        <taxon>Hexapoda</taxon>
        <taxon>Insecta</taxon>
        <taxon>Pterygota</taxon>
        <taxon>Neoptera</taxon>
        <taxon>Paraneoptera</taxon>
        <taxon>Psocodea</taxon>
        <taxon>Troctomorpha</taxon>
        <taxon>Phthiraptera</taxon>
        <taxon>Amblycera</taxon>
        <taxon>Menoponidae</taxon>
        <taxon>Menopon</taxon>
    </lineage>
</organism>
<accession>A0AAW2H7P7</accession>
<gene>
    <name evidence="1" type="ORF">PYX00_011436</name>
</gene>
<sequence length="156" mass="17667">MEEYSQGYRVFGVSEYMKKAMEWMERDGKDYIEAEGDADRHTRQDSAVLGASIETERVPGTRQRTGMRGVVDCEEKAGERVCTCGQSDGETGGAWAALEQRSWRSSAGDTRPRSMQKYALSHLRECAERHGMCVAIRDERATLCSREYHHRHPVCG</sequence>
<reference evidence="1" key="1">
    <citation type="journal article" date="2024" name="Gigascience">
        <title>Chromosome-level genome of the poultry shaft louse Menopon gallinae provides insight into the host-switching and adaptive evolution of parasitic lice.</title>
        <authorList>
            <person name="Xu Y."/>
            <person name="Ma L."/>
            <person name="Liu S."/>
            <person name="Liang Y."/>
            <person name="Liu Q."/>
            <person name="He Z."/>
            <person name="Tian L."/>
            <person name="Duan Y."/>
            <person name="Cai W."/>
            <person name="Li H."/>
            <person name="Song F."/>
        </authorList>
    </citation>
    <scope>NUCLEOTIDE SEQUENCE</scope>
    <source>
        <strain evidence="1">Cailab_2023a</strain>
    </source>
</reference>
<name>A0AAW2H7P7_9NEOP</name>